<evidence type="ECO:0000259" key="1">
    <source>
        <dbReference type="Pfam" id="PF01521"/>
    </source>
</evidence>
<comment type="caution">
    <text evidence="2">The sequence shown here is derived from an EMBL/GenBank/DDBJ whole genome shotgun (WGS) entry which is preliminary data.</text>
</comment>
<reference evidence="2 3" key="1">
    <citation type="submission" date="2023-10" db="EMBL/GenBank/DDBJ databases">
        <title>Nicoliella lavandulae sp. nov. isolated from Lavandula angustifolia flowers.</title>
        <authorList>
            <person name="Alcantara C."/>
            <person name="Zuniga M."/>
            <person name="Landete J.M."/>
            <person name="Monedero V."/>
        </authorList>
    </citation>
    <scope>NUCLEOTIDE SEQUENCE [LARGE SCALE GENOMIC DNA]</scope>
    <source>
        <strain evidence="2 3">Es01</strain>
    </source>
</reference>
<sequence length="118" mass="12801">MKMVITDAAKAKIDQVFNSNDKLLLSLDDGVGPFSDEGSCSVDTSFDLVVVNADLDTPDYDKAIDSNMGPVYYKGYSGQYIDDPGLKLDVQFNQLTLKNDSGLIDSGVALLDRTTPKQ</sequence>
<evidence type="ECO:0000313" key="2">
    <source>
        <dbReference type="EMBL" id="MEJ6399818.1"/>
    </source>
</evidence>
<evidence type="ECO:0000313" key="3">
    <source>
        <dbReference type="Proteomes" id="UP001370590"/>
    </source>
</evidence>
<dbReference type="InterPro" id="IPR035903">
    <property type="entry name" value="HesB-like_dom_sf"/>
</dbReference>
<dbReference type="Gene3D" id="2.60.300.12">
    <property type="entry name" value="HesB-like domain"/>
    <property type="match status" value="1"/>
</dbReference>
<dbReference type="SUPFAM" id="SSF89360">
    <property type="entry name" value="HesB-like domain"/>
    <property type="match status" value="1"/>
</dbReference>
<dbReference type="Proteomes" id="UP001370590">
    <property type="component" value="Unassembled WGS sequence"/>
</dbReference>
<dbReference type="InterPro" id="IPR000361">
    <property type="entry name" value="ATAP_core_dom"/>
</dbReference>
<dbReference type="RefSeq" id="WP_339959658.1">
    <property type="nucleotide sequence ID" value="NZ_JAWMWH010000001.1"/>
</dbReference>
<gene>
    <name evidence="2" type="ORF">R4146_01260</name>
</gene>
<name>A0ABU8SIT1_9LACO</name>
<feature type="domain" description="Core" evidence="1">
    <location>
        <begin position="1"/>
        <end position="111"/>
    </location>
</feature>
<organism evidence="2 3">
    <name type="scientific">Nicoliella lavandulae</name>
    <dbReference type="NCBI Taxonomy" id="3082954"/>
    <lineage>
        <taxon>Bacteria</taxon>
        <taxon>Bacillati</taxon>
        <taxon>Bacillota</taxon>
        <taxon>Bacilli</taxon>
        <taxon>Lactobacillales</taxon>
        <taxon>Lactobacillaceae</taxon>
        <taxon>Nicoliella</taxon>
    </lineage>
</organism>
<accession>A0ABU8SIT1</accession>
<protein>
    <submittedName>
        <fullName evidence="2">Iron-sulfur cluster biosynthesis family protein</fullName>
    </submittedName>
</protein>
<dbReference type="Pfam" id="PF01521">
    <property type="entry name" value="Fe-S_biosyn"/>
    <property type="match status" value="1"/>
</dbReference>
<proteinExistence type="predicted"/>
<keyword evidence="3" id="KW-1185">Reference proteome</keyword>
<dbReference type="EMBL" id="JAWMWH010000001">
    <property type="protein sequence ID" value="MEJ6399818.1"/>
    <property type="molecule type" value="Genomic_DNA"/>
</dbReference>